<gene>
    <name evidence="1" type="ORF">VB774_01545</name>
</gene>
<dbReference type="RefSeq" id="WP_323259268.1">
    <property type="nucleotide sequence ID" value="NZ_JAYGIE010000003.1"/>
</dbReference>
<reference evidence="1 2" key="1">
    <citation type="submission" date="2023-12" db="EMBL/GenBank/DDBJ databases">
        <title>Baltic Sea Cyanobacteria.</title>
        <authorList>
            <person name="Delbaje E."/>
            <person name="Fewer D.P."/>
            <person name="Shishido T.K."/>
        </authorList>
    </citation>
    <scope>NUCLEOTIDE SEQUENCE [LARGE SCALE GENOMIC DNA]</scope>
    <source>
        <strain evidence="1 2">UHCC 0370</strain>
    </source>
</reference>
<evidence type="ECO:0000313" key="2">
    <source>
        <dbReference type="Proteomes" id="UP001301388"/>
    </source>
</evidence>
<dbReference type="EMBL" id="JAYGIE010000003">
    <property type="protein sequence ID" value="MEA5476291.1"/>
    <property type="molecule type" value="Genomic_DNA"/>
</dbReference>
<protein>
    <submittedName>
        <fullName evidence="1">RloB family protein</fullName>
    </submittedName>
</protein>
<proteinExistence type="predicted"/>
<organism evidence="1 2">
    <name type="scientific">Pseudanabaena galeata UHCC 0370</name>
    <dbReference type="NCBI Taxonomy" id="3110310"/>
    <lineage>
        <taxon>Bacteria</taxon>
        <taxon>Bacillati</taxon>
        <taxon>Cyanobacteriota</taxon>
        <taxon>Cyanophyceae</taxon>
        <taxon>Pseudanabaenales</taxon>
        <taxon>Pseudanabaenaceae</taxon>
        <taxon>Pseudanabaena</taxon>
    </lineage>
</organism>
<accession>A0ABU5TDC9</accession>
<keyword evidence="2" id="KW-1185">Reference proteome</keyword>
<sequence>MRKINRTKLLDREHDRRSAKLFVIATEGRNTEKQYFEMFGNRKVKVEVLATGEKNDSAPEYVLERLDKFKDLYGFSEDDELWLVLDVDRWVKKNQLIAVCPQARQKGYKLAISNPCFEIWLCLHFRDLHPEDKTCKHFEARLKADLGGYNKSNLDISAYKPNVKNAIARSRSLDLRLNEYWTSQLGTRVYKLVESILQNLND</sequence>
<dbReference type="Proteomes" id="UP001301388">
    <property type="component" value="Unassembled WGS sequence"/>
</dbReference>
<dbReference type="Pfam" id="PF13707">
    <property type="entry name" value="RloB"/>
    <property type="match status" value="1"/>
</dbReference>
<name>A0ABU5TDC9_9CYAN</name>
<evidence type="ECO:0000313" key="1">
    <source>
        <dbReference type="EMBL" id="MEA5476291.1"/>
    </source>
</evidence>
<comment type="caution">
    <text evidence="1">The sequence shown here is derived from an EMBL/GenBank/DDBJ whole genome shotgun (WGS) entry which is preliminary data.</text>
</comment>
<dbReference type="InterPro" id="IPR025591">
    <property type="entry name" value="RloB"/>
</dbReference>